<reference evidence="2 3" key="1">
    <citation type="submission" date="2019-12" db="EMBL/GenBank/DDBJ databases">
        <title>Sequence classification of anaerobic respiratory reductive dehalogenases: First we see many, then we see few.</title>
        <authorList>
            <person name="Molenda O."/>
            <person name="Puentes Jacome L.A."/>
            <person name="Cao X."/>
            <person name="Nesbo C.L."/>
            <person name="Tang S."/>
            <person name="Morson N."/>
            <person name="Patron J."/>
            <person name="Lomheim L."/>
            <person name="Wishart D.S."/>
            <person name="Edwards E.A."/>
        </authorList>
    </citation>
    <scope>NUCLEOTIDE SEQUENCE [LARGE SCALE GENOMIC DNA]</scope>
    <source>
        <strain evidence="2 3">12DCA</strain>
    </source>
</reference>
<evidence type="ECO:0008006" key="4">
    <source>
        <dbReference type="Google" id="ProtNLM"/>
    </source>
</evidence>
<accession>A0A857DJK9</accession>
<dbReference type="AlphaFoldDB" id="A0A857DJK9"/>
<protein>
    <recommendedName>
        <fullName evidence="4">Outer membrane efflux protein</fullName>
    </recommendedName>
</protein>
<organism evidence="2 3">
    <name type="scientific">Dehalobacter restrictus</name>
    <dbReference type="NCBI Taxonomy" id="55583"/>
    <lineage>
        <taxon>Bacteria</taxon>
        <taxon>Bacillati</taxon>
        <taxon>Bacillota</taxon>
        <taxon>Clostridia</taxon>
        <taxon>Eubacteriales</taxon>
        <taxon>Desulfitobacteriaceae</taxon>
        <taxon>Dehalobacter</taxon>
    </lineage>
</organism>
<proteinExistence type="predicted"/>
<evidence type="ECO:0000313" key="3">
    <source>
        <dbReference type="Proteomes" id="UP000430508"/>
    </source>
</evidence>
<evidence type="ECO:0000313" key="2">
    <source>
        <dbReference type="EMBL" id="QHA01540.1"/>
    </source>
</evidence>
<feature type="chain" id="PRO_5032304339" description="Outer membrane efflux protein" evidence="1">
    <location>
        <begin position="25"/>
        <end position="365"/>
    </location>
</feature>
<keyword evidence="1" id="KW-0732">Signal</keyword>
<dbReference type="RefSeq" id="WP_158208561.1">
    <property type="nucleotide sequence ID" value="NZ_CP046996.1"/>
</dbReference>
<name>A0A857DJK9_9FIRM</name>
<dbReference type="EMBL" id="CP046996">
    <property type="protein sequence ID" value="QHA01540.1"/>
    <property type="molecule type" value="Genomic_DNA"/>
</dbReference>
<dbReference type="Proteomes" id="UP000430508">
    <property type="component" value="Chromosome"/>
</dbReference>
<dbReference type="Gene3D" id="1.20.1600.10">
    <property type="entry name" value="Outer membrane efflux proteins (OEP)"/>
    <property type="match status" value="1"/>
</dbReference>
<sequence length="365" mass="40854">MHKKAYIIVLILVLVLIVPYTAFADTDDDDDKLVPINTLEFNEIEDLMLARNPVIKGNMKSFSDSYDGKNKGITVANDYLSEWNAKNIAFGTGDGTNPKDEAAIAYLLNAQKNLLLMQKASYESGDSINTIVNIQKGNNSLIWGVENLYISYNTLITQLEDSKAKQSLAERQVKIIKIQKDLGMATELDVAKAENTLSELEMNIQRINVSQKATIQQLNVSLAQDNNTELTVKKVPEVTAAQMLAIDPDADYLIAKTKSYDIQIDSSSDDSQRKFKNSFYQAYQTVLDKQRILDIEQRKLLAVESEYKTAQLSYKLGKISLVQFESTKCTFISQQTAIETAKNTLAVAYRAYEWAKLGLIVNSAL</sequence>
<gene>
    <name evidence="2" type="ORF">GQ588_13270</name>
</gene>
<dbReference type="SUPFAM" id="SSF56954">
    <property type="entry name" value="Outer membrane efflux proteins (OEP)"/>
    <property type="match status" value="1"/>
</dbReference>
<evidence type="ECO:0000256" key="1">
    <source>
        <dbReference type="SAM" id="SignalP"/>
    </source>
</evidence>
<feature type="signal peptide" evidence="1">
    <location>
        <begin position="1"/>
        <end position="24"/>
    </location>
</feature>